<dbReference type="AlphaFoldDB" id="A0ABD2KHK2"/>
<gene>
    <name evidence="1" type="ORF">niasHS_000242</name>
</gene>
<name>A0ABD2KHK2_HETSC</name>
<evidence type="ECO:0008006" key="3">
    <source>
        <dbReference type="Google" id="ProtNLM"/>
    </source>
</evidence>
<comment type="caution">
    <text evidence="1">The sequence shown here is derived from an EMBL/GenBank/DDBJ whole genome shotgun (WGS) entry which is preliminary data.</text>
</comment>
<dbReference type="EMBL" id="JBICCN010000025">
    <property type="protein sequence ID" value="KAL3102397.1"/>
    <property type="molecule type" value="Genomic_DNA"/>
</dbReference>
<protein>
    <recommendedName>
        <fullName evidence="3">Nuclear receptor domain-containing protein</fullName>
    </recommendedName>
</protein>
<accession>A0ABD2KHK2</accession>
<proteinExistence type="predicted"/>
<sequence>MTCRACRLDKCLLAGMDPTMVEAEQSAELSQFIQSLYERREFLHQQRQKKEEKICHMDTEMVIENGTSDQRNEEDEIIVRIERLENLLEGSGNPTLIQIVQRVEKLEKLVEGLVEGENRDGHRFGDAHHTSIITSAPTANNGIQWGQPQPFAGTDAVSQMITEAIINSKQHFVIFN</sequence>
<dbReference type="SUPFAM" id="SSF57716">
    <property type="entry name" value="Glucocorticoid receptor-like (DNA-binding domain)"/>
    <property type="match status" value="1"/>
</dbReference>
<dbReference type="Proteomes" id="UP001620645">
    <property type="component" value="Unassembled WGS sequence"/>
</dbReference>
<organism evidence="1 2">
    <name type="scientific">Heterodera schachtii</name>
    <name type="common">Sugarbeet cyst nematode worm</name>
    <name type="synonym">Tylenchus schachtii</name>
    <dbReference type="NCBI Taxonomy" id="97005"/>
    <lineage>
        <taxon>Eukaryota</taxon>
        <taxon>Metazoa</taxon>
        <taxon>Ecdysozoa</taxon>
        <taxon>Nematoda</taxon>
        <taxon>Chromadorea</taxon>
        <taxon>Rhabditida</taxon>
        <taxon>Tylenchina</taxon>
        <taxon>Tylenchomorpha</taxon>
        <taxon>Tylenchoidea</taxon>
        <taxon>Heteroderidae</taxon>
        <taxon>Heteroderinae</taxon>
        <taxon>Heterodera</taxon>
    </lineage>
</organism>
<reference evidence="1 2" key="1">
    <citation type="submission" date="2024-10" db="EMBL/GenBank/DDBJ databases">
        <authorList>
            <person name="Kim D."/>
        </authorList>
    </citation>
    <scope>NUCLEOTIDE SEQUENCE [LARGE SCALE GENOMIC DNA]</scope>
    <source>
        <strain evidence="1">Taebaek</strain>
    </source>
</reference>
<evidence type="ECO:0000313" key="2">
    <source>
        <dbReference type="Proteomes" id="UP001620645"/>
    </source>
</evidence>
<evidence type="ECO:0000313" key="1">
    <source>
        <dbReference type="EMBL" id="KAL3102397.1"/>
    </source>
</evidence>
<keyword evidence="2" id="KW-1185">Reference proteome</keyword>